<dbReference type="Gene3D" id="3.30.420.100">
    <property type="match status" value="1"/>
</dbReference>
<dbReference type="SUPFAM" id="SSF53137">
    <property type="entry name" value="Translational machinery components"/>
    <property type="match status" value="1"/>
</dbReference>
<proteinExistence type="inferred from homology"/>
<dbReference type="OrthoDB" id="9810939at2"/>
<evidence type="ECO:0000256" key="6">
    <source>
        <dbReference type="ARBA" id="ARBA00035197"/>
    </source>
</evidence>
<dbReference type="FunCoup" id="D1C2M1">
    <property type="interactions" value="445"/>
</dbReference>
<dbReference type="NCBIfam" id="TIGR00060">
    <property type="entry name" value="L18_bact"/>
    <property type="match status" value="1"/>
</dbReference>
<gene>
    <name evidence="7" type="primary">rplR</name>
    <name evidence="8" type="ordered locus">Sthe_1052</name>
</gene>
<dbReference type="InterPro" id="IPR057268">
    <property type="entry name" value="Ribosomal_L18"/>
</dbReference>
<evidence type="ECO:0000256" key="4">
    <source>
        <dbReference type="ARBA" id="ARBA00022980"/>
    </source>
</evidence>
<protein>
    <recommendedName>
        <fullName evidence="6 7">Large ribosomal subunit protein uL18</fullName>
    </recommendedName>
</protein>
<dbReference type="EMBL" id="CP001823">
    <property type="protein sequence ID" value="ACZ38488.1"/>
    <property type="molecule type" value="Genomic_DNA"/>
</dbReference>
<evidence type="ECO:0000256" key="5">
    <source>
        <dbReference type="ARBA" id="ARBA00023274"/>
    </source>
</evidence>
<keyword evidence="2 7" id="KW-0699">rRNA-binding</keyword>
<dbReference type="HOGENOM" id="CLU_098841_0_1_0"/>
<dbReference type="GO" id="GO:0003735">
    <property type="term" value="F:structural constituent of ribosome"/>
    <property type="evidence" value="ECO:0007669"/>
    <property type="project" value="InterPro"/>
</dbReference>
<evidence type="ECO:0000313" key="9">
    <source>
        <dbReference type="Proteomes" id="UP000002027"/>
    </source>
</evidence>
<keyword evidence="4 7" id="KW-0689">Ribosomal protein</keyword>
<organism evidence="8 9">
    <name type="scientific">Sphaerobacter thermophilus (strain ATCC 49802 / DSM 20745 / KCCM 41009 / NCIMB 13125 / S 6022)</name>
    <dbReference type="NCBI Taxonomy" id="479434"/>
    <lineage>
        <taxon>Bacteria</taxon>
        <taxon>Pseudomonadati</taxon>
        <taxon>Thermomicrobiota</taxon>
        <taxon>Thermomicrobia</taxon>
        <taxon>Sphaerobacterales</taxon>
        <taxon>Sphaerobacterineae</taxon>
        <taxon>Sphaerobacteraceae</taxon>
        <taxon>Sphaerobacter</taxon>
    </lineage>
</organism>
<dbReference type="Proteomes" id="UP000002027">
    <property type="component" value="Chromosome 1"/>
</dbReference>
<dbReference type="RefSeq" id="WP_012871535.1">
    <property type="nucleotide sequence ID" value="NC_013523.1"/>
</dbReference>
<comment type="function">
    <text evidence="7">This is one of the proteins that bind and probably mediate the attachment of the 5S RNA into the large ribosomal subunit, where it forms part of the central protuberance.</text>
</comment>
<dbReference type="FunFam" id="3.30.420.100:FF:000001">
    <property type="entry name" value="50S ribosomal protein L18"/>
    <property type="match status" value="1"/>
</dbReference>
<name>D1C2M1_SPHTD</name>
<evidence type="ECO:0000313" key="8">
    <source>
        <dbReference type="EMBL" id="ACZ38488.1"/>
    </source>
</evidence>
<evidence type="ECO:0000256" key="2">
    <source>
        <dbReference type="ARBA" id="ARBA00022730"/>
    </source>
</evidence>
<dbReference type="InterPro" id="IPR005484">
    <property type="entry name" value="Ribosomal_uL18_bac/plant/anim"/>
</dbReference>
<dbReference type="eggNOG" id="COG0256">
    <property type="taxonomic scope" value="Bacteria"/>
</dbReference>
<dbReference type="CDD" id="cd00432">
    <property type="entry name" value="Ribosomal_L18_L5e"/>
    <property type="match status" value="1"/>
</dbReference>
<dbReference type="AlphaFoldDB" id="D1C2M1"/>
<evidence type="ECO:0000256" key="1">
    <source>
        <dbReference type="ARBA" id="ARBA00007116"/>
    </source>
</evidence>
<dbReference type="STRING" id="479434.Sthe_1052"/>
<sequence>MGKYEYKRTLSPRKRRHLRVRAKVSGTPERPRLNVFRSNEHIYAQVIDDTVGHTLVAASTLEKAVRERFPEEHPKVVEARIVGMVVGERAREKGITRVVFDRGGYKYHGRVRALAEAAREAGLEF</sequence>
<dbReference type="HAMAP" id="MF_01337_B">
    <property type="entry name" value="Ribosomal_uL18_B"/>
    <property type="match status" value="1"/>
</dbReference>
<comment type="subunit">
    <text evidence="7">Part of the 50S ribosomal subunit; part of the 5S rRNA/L5/L18/L25 subcomplex. Contacts the 5S and 23S rRNAs.</text>
</comment>
<dbReference type="GO" id="GO:0022625">
    <property type="term" value="C:cytosolic large ribosomal subunit"/>
    <property type="evidence" value="ECO:0007669"/>
    <property type="project" value="TreeGrafter"/>
</dbReference>
<evidence type="ECO:0000256" key="7">
    <source>
        <dbReference type="HAMAP-Rule" id="MF_01337"/>
    </source>
</evidence>
<reference evidence="9" key="1">
    <citation type="submission" date="2009-11" db="EMBL/GenBank/DDBJ databases">
        <title>The complete chromosome 1 of Sphaerobacter thermophilus DSM 20745.</title>
        <authorList>
            <person name="Lucas S."/>
            <person name="Copeland A."/>
            <person name="Lapidus A."/>
            <person name="Glavina del Rio T."/>
            <person name="Dalin E."/>
            <person name="Tice H."/>
            <person name="Bruce D."/>
            <person name="Goodwin L."/>
            <person name="Pitluck S."/>
            <person name="Kyrpides N."/>
            <person name="Mavromatis K."/>
            <person name="Ivanova N."/>
            <person name="Mikhailova N."/>
            <person name="LaButti K.M."/>
            <person name="Clum A."/>
            <person name="Sun H.I."/>
            <person name="Brettin T."/>
            <person name="Detter J.C."/>
            <person name="Han C."/>
            <person name="Larimer F."/>
            <person name="Land M."/>
            <person name="Hauser L."/>
            <person name="Markowitz V."/>
            <person name="Cheng J.F."/>
            <person name="Hugenholtz P."/>
            <person name="Woyke T."/>
            <person name="Wu D."/>
            <person name="Steenblock K."/>
            <person name="Schneider S."/>
            <person name="Pukall R."/>
            <person name="Goeker M."/>
            <person name="Klenk H.P."/>
            <person name="Eisen J.A."/>
        </authorList>
    </citation>
    <scope>NUCLEOTIDE SEQUENCE [LARGE SCALE GENOMIC DNA]</scope>
    <source>
        <strain evidence="9">ATCC 49802 / DSM 20745 / S 6022</strain>
    </source>
</reference>
<accession>D1C2M1</accession>
<keyword evidence="9" id="KW-1185">Reference proteome</keyword>
<evidence type="ECO:0000256" key="3">
    <source>
        <dbReference type="ARBA" id="ARBA00022884"/>
    </source>
</evidence>
<dbReference type="InterPro" id="IPR004389">
    <property type="entry name" value="Ribosomal_uL18_bac-type"/>
</dbReference>
<dbReference type="InParanoid" id="D1C2M1"/>
<dbReference type="Pfam" id="PF00861">
    <property type="entry name" value="Ribosomal_L18p"/>
    <property type="match status" value="1"/>
</dbReference>
<dbReference type="PANTHER" id="PTHR12899">
    <property type="entry name" value="39S RIBOSOMAL PROTEIN L18, MITOCHONDRIAL"/>
    <property type="match status" value="1"/>
</dbReference>
<dbReference type="PANTHER" id="PTHR12899:SF3">
    <property type="entry name" value="LARGE RIBOSOMAL SUBUNIT PROTEIN UL18M"/>
    <property type="match status" value="1"/>
</dbReference>
<reference evidence="8 9" key="2">
    <citation type="journal article" date="2010" name="Stand. Genomic Sci.">
        <title>Complete genome sequence of Desulfohalobium retbaense type strain (HR(100)).</title>
        <authorList>
            <person name="Spring S."/>
            <person name="Nolan M."/>
            <person name="Lapidus A."/>
            <person name="Glavina Del Rio T."/>
            <person name="Copeland A."/>
            <person name="Tice H."/>
            <person name="Cheng J.F."/>
            <person name="Lucas S."/>
            <person name="Land M."/>
            <person name="Chen F."/>
            <person name="Bruce D."/>
            <person name="Goodwin L."/>
            <person name="Pitluck S."/>
            <person name="Ivanova N."/>
            <person name="Mavromatis K."/>
            <person name="Mikhailova N."/>
            <person name="Pati A."/>
            <person name="Chen A."/>
            <person name="Palaniappan K."/>
            <person name="Hauser L."/>
            <person name="Chang Y.J."/>
            <person name="Jeffries C.D."/>
            <person name="Munk C."/>
            <person name="Kiss H."/>
            <person name="Chain P."/>
            <person name="Han C."/>
            <person name="Brettin T."/>
            <person name="Detter J.C."/>
            <person name="Schuler E."/>
            <person name="Goker M."/>
            <person name="Rohde M."/>
            <person name="Bristow J."/>
            <person name="Eisen J.A."/>
            <person name="Markowitz V."/>
            <person name="Hugenholtz P."/>
            <person name="Kyrpides N.C."/>
            <person name="Klenk H.P."/>
        </authorList>
    </citation>
    <scope>NUCLEOTIDE SEQUENCE [LARGE SCALE GENOMIC DNA]</scope>
    <source>
        <strain evidence="9">ATCC 49802 / DSM 20745 / S 6022</strain>
    </source>
</reference>
<dbReference type="GO" id="GO:0008097">
    <property type="term" value="F:5S rRNA binding"/>
    <property type="evidence" value="ECO:0007669"/>
    <property type="project" value="TreeGrafter"/>
</dbReference>
<dbReference type="KEGG" id="sti:Sthe_1052"/>
<keyword evidence="5 7" id="KW-0687">Ribonucleoprotein</keyword>
<keyword evidence="3 7" id="KW-0694">RNA-binding</keyword>
<dbReference type="GO" id="GO:0006412">
    <property type="term" value="P:translation"/>
    <property type="evidence" value="ECO:0007669"/>
    <property type="project" value="UniProtKB-UniRule"/>
</dbReference>
<comment type="similarity">
    <text evidence="1 7">Belongs to the universal ribosomal protein uL18 family.</text>
</comment>